<dbReference type="Proteomes" id="UP000060630">
    <property type="component" value="Unassembled WGS sequence"/>
</dbReference>
<evidence type="ECO:0000313" key="1">
    <source>
        <dbReference type="EMBL" id="KWA84246.1"/>
    </source>
</evidence>
<evidence type="ECO:0000313" key="2">
    <source>
        <dbReference type="Proteomes" id="UP000060630"/>
    </source>
</evidence>
<dbReference type="EMBL" id="LPHD01000049">
    <property type="protein sequence ID" value="KWA84246.1"/>
    <property type="molecule type" value="Genomic_DNA"/>
</dbReference>
<proteinExistence type="predicted"/>
<protein>
    <submittedName>
        <fullName evidence="1">Uncharacterized protein</fullName>
    </submittedName>
</protein>
<dbReference type="AlphaFoldDB" id="A0A106QCC9"/>
<organism evidence="1 2">
    <name type="scientific">Burkholderia ubonensis</name>
    <dbReference type="NCBI Taxonomy" id="101571"/>
    <lineage>
        <taxon>Bacteria</taxon>
        <taxon>Pseudomonadati</taxon>
        <taxon>Pseudomonadota</taxon>
        <taxon>Betaproteobacteria</taxon>
        <taxon>Burkholderiales</taxon>
        <taxon>Burkholderiaceae</taxon>
        <taxon>Burkholderia</taxon>
        <taxon>Burkholderia cepacia complex</taxon>
    </lineage>
</organism>
<gene>
    <name evidence="1" type="ORF">WL29_23075</name>
</gene>
<sequence length="134" mass="14981">MRNLEQDLSTPVLSTYTLRYTPVDADCIVLIDGDIIDGDTVTRLESLGKDVYVIAPAAALPGGSYEKLRAMLSDVELFPPLGGDDEYPRTFACHHMAETCRNCEGLVVRWKAKRRDTEAQRVERLVSAPMDHQQ</sequence>
<name>A0A106QCC9_9BURK</name>
<comment type="caution">
    <text evidence="1">The sequence shown here is derived from an EMBL/GenBank/DDBJ whole genome shotgun (WGS) entry which is preliminary data.</text>
</comment>
<reference evidence="1 2" key="1">
    <citation type="submission" date="2015-11" db="EMBL/GenBank/DDBJ databases">
        <title>Expanding the genomic diversity of Burkholderia species for the development of highly accurate diagnostics.</title>
        <authorList>
            <person name="Sahl J."/>
            <person name="Keim P."/>
            <person name="Wagner D."/>
        </authorList>
    </citation>
    <scope>NUCLEOTIDE SEQUENCE [LARGE SCALE GENOMIC DNA]</scope>
    <source>
        <strain evidence="1 2">MSMB2087WGS</strain>
    </source>
</reference>
<accession>A0A106QCC9</accession>